<evidence type="ECO:0000256" key="6">
    <source>
        <dbReference type="ARBA" id="ARBA00047597"/>
    </source>
</evidence>
<keyword evidence="10" id="KW-1185">Reference proteome</keyword>
<evidence type="ECO:0000256" key="1">
    <source>
        <dbReference type="ARBA" id="ARBA00009558"/>
    </source>
</evidence>
<dbReference type="PROSITE" id="PS51996">
    <property type="entry name" value="TR_MART"/>
    <property type="match status" value="1"/>
</dbReference>
<keyword evidence="3 7" id="KW-0808">Transferase</keyword>
<dbReference type="GO" id="GO:0106274">
    <property type="term" value="F:NAD+-protein-arginine ADP-ribosyltransferase activity"/>
    <property type="evidence" value="ECO:0007669"/>
    <property type="project" value="UniProtKB-EC"/>
</dbReference>
<dbReference type="PANTHER" id="PTHR10339">
    <property type="entry name" value="ADP-RIBOSYLTRANSFERASE"/>
    <property type="match status" value="1"/>
</dbReference>
<dbReference type="PANTHER" id="PTHR10339:SF2">
    <property type="entry name" value="ECTO-ADP-RIBOSYLTRANSFERASE 5"/>
    <property type="match status" value="1"/>
</dbReference>
<protein>
    <recommendedName>
        <fullName evidence="7">NAD(P)(+)--arginine ADP-ribosyltransferase</fullName>
        <ecNumber evidence="7">2.4.2.31</ecNumber>
    </recommendedName>
    <alternativeName>
        <fullName evidence="7">Mono(ADP-ribosyl)transferase</fullName>
    </alternativeName>
</protein>
<keyword evidence="8" id="KW-0472">Membrane</keyword>
<sequence>MESKLKEHGVLNIEHGKNKRLKRAWKEASDAWNHRKSDLQVQLPPGFEDNHGIALLTYTSFIRRDFNNAVKLAGKSYKSYMDDFGFKWLHFYVTSAFHLLSNSTVSGNYKVYIGIDNHIDVPANGSIHVKFGHFLYASLDKEEATLETNKSLLIIDRYPGVNIEHFSQVPSEREVLVPGFEVFSLSPTEEEDTFNLKTTRKFCSNFNCAYINGEKSQLSVHECLRAPASSGRAHGLLRSALFHSALLMGLLLIAVALLC</sequence>
<dbReference type="InterPro" id="IPR000768">
    <property type="entry name" value="ART"/>
</dbReference>
<dbReference type="SUPFAM" id="SSF56399">
    <property type="entry name" value="ADP-ribosylation"/>
    <property type="match status" value="1"/>
</dbReference>
<evidence type="ECO:0000256" key="3">
    <source>
        <dbReference type="ARBA" id="ARBA00022679"/>
    </source>
</evidence>
<evidence type="ECO:0000313" key="9">
    <source>
        <dbReference type="EMBL" id="KAG9465662.1"/>
    </source>
</evidence>
<feature type="transmembrane region" description="Helical" evidence="8">
    <location>
        <begin position="240"/>
        <end position="258"/>
    </location>
</feature>
<dbReference type="GO" id="GO:0016779">
    <property type="term" value="F:nucleotidyltransferase activity"/>
    <property type="evidence" value="ECO:0007669"/>
    <property type="project" value="UniProtKB-KW"/>
</dbReference>
<name>A0A8J6B7U4_ELECQ</name>
<keyword evidence="7" id="KW-0520">NAD</keyword>
<keyword evidence="4" id="KW-0548">Nucleotidyltransferase</keyword>
<keyword evidence="8" id="KW-0812">Transmembrane</keyword>
<evidence type="ECO:0000256" key="8">
    <source>
        <dbReference type="SAM" id="Phobius"/>
    </source>
</evidence>
<dbReference type="OrthoDB" id="423533at2759"/>
<proteinExistence type="inferred from homology"/>
<dbReference type="AlphaFoldDB" id="A0A8J6B7U4"/>
<evidence type="ECO:0000256" key="4">
    <source>
        <dbReference type="ARBA" id="ARBA00022695"/>
    </source>
</evidence>
<accession>A0A8J6B7U4</accession>
<reference evidence="9" key="1">
    <citation type="thesis" date="2020" institute="ProQuest LLC" country="789 East Eisenhower Parkway, Ann Arbor, MI, USA">
        <title>Comparative Genomics and Chromosome Evolution.</title>
        <authorList>
            <person name="Mudd A.B."/>
        </authorList>
    </citation>
    <scope>NUCLEOTIDE SEQUENCE</scope>
    <source>
        <strain evidence="9">HN-11 Male</strain>
        <tissue evidence="9">Kidney and liver</tissue>
    </source>
</reference>
<evidence type="ECO:0000256" key="5">
    <source>
        <dbReference type="ARBA" id="ARBA00022857"/>
    </source>
</evidence>
<evidence type="ECO:0000313" key="10">
    <source>
        <dbReference type="Proteomes" id="UP000770717"/>
    </source>
</evidence>
<evidence type="ECO:0000256" key="2">
    <source>
        <dbReference type="ARBA" id="ARBA00022676"/>
    </source>
</evidence>
<keyword evidence="8" id="KW-1133">Transmembrane helix</keyword>
<dbReference type="EC" id="2.4.2.31" evidence="7"/>
<dbReference type="PRINTS" id="PR00970">
    <property type="entry name" value="RIBTRNSFRASE"/>
</dbReference>
<organism evidence="9 10">
    <name type="scientific">Eleutherodactylus coqui</name>
    <name type="common">Puerto Rican coqui</name>
    <dbReference type="NCBI Taxonomy" id="57060"/>
    <lineage>
        <taxon>Eukaryota</taxon>
        <taxon>Metazoa</taxon>
        <taxon>Chordata</taxon>
        <taxon>Craniata</taxon>
        <taxon>Vertebrata</taxon>
        <taxon>Euteleostomi</taxon>
        <taxon>Amphibia</taxon>
        <taxon>Batrachia</taxon>
        <taxon>Anura</taxon>
        <taxon>Neobatrachia</taxon>
        <taxon>Hyloidea</taxon>
        <taxon>Eleutherodactylidae</taxon>
        <taxon>Eleutherodactylinae</taxon>
        <taxon>Eleutherodactylus</taxon>
        <taxon>Eleutherodactylus</taxon>
    </lineage>
</organism>
<dbReference type="Proteomes" id="UP000770717">
    <property type="component" value="Unassembled WGS sequence"/>
</dbReference>
<dbReference type="EMBL" id="WNTK01002819">
    <property type="protein sequence ID" value="KAG9465662.1"/>
    <property type="molecule type" value="Genomic_DNA"/>
</dbReference>
<comment type="similarity">
    <text evidence="1 7">Belongs to the Arg-specific ADP-ribosyltransferase family.</text>
</comment>
<keyword evidence="5 7" id="KW-0521">NADP</keyword>
<keyword evidence="2 7" id="KW-0328">Glycosyltransferase</keyword>
<dbReference type="GO" id="GO:0003950">
    <property type="term" value="F:NAD+ poly-ADP-ribosyltransferase activity"/>
    <property type="evidence" value="ECO:0007669"/>
    <property type="project" value="TreeGrafter"/>
</dbReference>
<dbReference type="Gene3D" id="3.90.176.10">
    <property type="entry name" value="Toxin ADP-ribosyltransferase, Chain A, domain 1"/>
    <property type="match status" value="1"/>
</dbReference>
<evidence type="ECO:0000256" key="7">
    <source>
        <dbReference type="RuleBase" id="RU361228"/>
    </source>
</evidence>
<dbReference type="InterPro" id="IPR050999">
    <property type="entry name" value="ADP-ribosyltransferase_ARG"/>
</dbReference>
<dbReference type="Pfam" id="PF01129">
    <property type="entry name" value="ART"/>
    <property type="match status" value="1"/>
</dbReference>
<comment type="catalytic activity">
    <reaction evidence="6 7">
        <text>L-arginyl-[protein] + NAD(+) = N(omega)-(ADP-D-ribosyl)-L-arginyl-[protein] + nicotinamide + H(+)</text>
        <dbReference type="Rhea" id="RHEA:19149"/>
        <dbReference type="Rhea" id="RHEA-COMP:10532"/>
        <dbReference type="Rhea" id="RHEA-COMP:15087"/>
        <dbReference type="ChEBI" id="CHEBI:15378"/>
        <dbReference type="ChEBI" id="CHEBI:17154"/>
        <dbReference type="ChEBI" id="CHEBI:29965"/>
        <dbReference type="ChEBI" id="CHEBI:57540"/>
        <dbReference type="ChEBI" id="CHEBI:142554"/>
        <dbReference type="EC" id="2.4.2.31"/>
    </reaction>
</comment>
<gene>
    <name evidence="9" type="ORF">GDO78_017948</name>
</gene>
<comment type="caution">
    <text evidence="9">The sequence shown here is derived from an EMBL/GenBank/DDBJ whole genome shotgun (WGS) entry which is preliminary data.</text>
</comment>